<dbReference type="PANTHER" id="PTHR11157:SF69">
    <property type="entry name" value="ELONGATION OF VERY LONG CHAIN FATTY ACIDS PROTEIN 7"/>
    <property type="match status" value="1"/>
</dbReference>
<sequence length="296" mass="34875">MESYFTNLAKAYNQTMEQADPRVLEYPFMDRPGLNLFGTLLYLYVVTYAGPKYMKNREPFNLRKLVVVYNIVMVVMSTYIFYEFLASGWAAGYSLLCQECDYSNSSHALRMVKVCYLFWISKYIEFLDTIFFIAHKKFQHVSFLHVFHHSLMAFTWWWGVKFSPGGLGTFHALINSFVHMVMYTYYGIAAMGPAYQKYIWWKKYLTVFQMTQFVVVFSHMANITIFHDCKYPQVFKYLIASYGTMFFILFANFWIQAYTKRSNRKKMEVARENNGDVHVSNEVHSCAVANGHSKHD</sequence>
<dbReference type="Proteomes" id="UP001642483">
    <property type="component" value="Unassembled WGS sequence"/>
</dbReference>
<evidence type="ECO:0000256" key="6">
    <source>
        <dbReference type="ARBA" id="ARBA00022989"/>
    </source>
</evidence>
<proteinExistence type="inferred from homology"/>
<evidence type="ECO:0000256" key="10">
    <source>
        <dbReference type="RuleBase" id="RU361115"/>
    </source>
</evidence>
<feature type="transmembrane region" description="Helical" evidence="10">
    <location>
        <begin position="204"/>
        <end position="225"/>
    </location>
</feature>
<evidence type="ECO:0000313" key="11">
    <source>
        <dbReference type="EMBL" id="CAK8689261.1"/>
    </source>
</evidence>
<keyword evidence="8 10" id="KW-0472">Membrane</keyword>
<feature type="transmembrane region" description="Helical" evidence="10">
    <location>
        <begin position="141"/>
        <end position="160"/>
    </location>
</feature>
<evidence type="ECO:0000256" key="5">
    <source>
        <dbReference type="ARBA" id="ARBA00022832"/>
    </source>
</evidence>
<evidence type="ECO:0000313" key="12">
    <source>
        <dbReference type="Proteomes" id="UP001642483"/>
    </source>
</evidence>
<comment type="caution">
    <text evidence="11">The sequence shown here is derived from an EMBL/GenBank/DDBJ whole genome shotgun (WGS) entry which is preliminary data.</text>
</comment>
<feature type="transmembrane region" description="Helical" evidence="10">
    <location>
        <begin position="116"/>
        <end position="134"/>
    </location>
</feature>
<dbReference type="PANTHER" id="PTHR11157">
    <property type="entry name" value="FATTY ACID ACYL TRANSFERASE-RELATED"/>
    <property type="match status" value="1"/>
</dbReference>
<comment type="similarity">
    <text evidence="10">Belongs to the ELO family.</text>
</comment>
<dbReference type="Pfam" id="PF01151">
    <property type="entry name" value="ELO"/>
    <property type="match status" value="1"/>
</dbReference>
<keyword evidence="9 10" id="KW-0275">Fatty acid biosynthesis</keyword>
<keyword evidence="2 10" id="KW-0444">Lipid biosynthesis</keyword>
<name>A0ABP0GBV9_CLALP</name>
<dbReference type="EMBL" id="CAWYQH010000108">
    <property type="protein sequence ID" value="CAK8689261.1"/>
    <property type="molecule type" value="Genomic_DNA"/>
</dbReference>
<comment type="catalytic activity">
    <reaction evidence="10">
        <text>a very-long-chain acyl-CoA + malonyl-CoA + H(+) = a very-long-chain 3-oxoacyl-CoA + CO2 + CoA</text>
        <dbReference type="Rhea" id="RHEA:32727"/>
        <dbReference type="ChEBI" id="CHEBI:15378"/>
        <dbReference type="ChEBI" id="CHEBI:16526"/>
        <dbReference type="ChEBI" id="CHEBI:57287"/>
        <dbReference type="ChEBI" id="CHEBI:57384"/>
        <dbReference type="ChEBI" id="CHEBI:90725"/>
        <dbReference type="ChEBI" id="CHEBI:90736"/>
        <dbReference type="EC" id="2.3.1.199"/>
    </reaction>
</comment>
<evidence type="ECO:0000256" key="4">
    <source>
        <dbReference type="ARBA" id="ARBA00022692"/>
    </source>
</evidence>
<evidence type="ECO:0000256" key="8">
    <source>
        <dbReference type="ARBA" id="ARBA00023136"/>
    </source>
</evidence>
<feature type="transmembrane region" description="Helical" evidence="10">
    <location>
        <begin position="33"/>
        <end position="50"/>
    </location>
</feature>
<feature type="transmembrane region" description="Helical" evidence="10">
    <location>
        <begin position="172"/>
        <end position="192"/>
    </location>
</feature>
<keyword evidence="4 10" id="KW-0812">Transmembrane</keyword>
<protein>
    <recommendedName>
        <fullName evidence="10">Elongation of very long chain fatty acids protein</fullName>
        <ecNumber evidence="10">2.3.1.199</ecNumber>
    </recommendedName>
    <alternativeName>
        <fullName evidence="10">Very-long-chain 3-oxoacyl-CoA synthase</fullName>
    </alternativeName>
</protein>
<evidence type="ECO:0000256" key="9">
    <source>
        <dbReference type="ARBA" id="ARBA00023160"/>
    </source>
</evidence>
<evidence type="ECO:0000256" key="7">
    <source>
        <dbReference type="ARBA" id="ARBA00023098"/>
    </source>
</evidence>
<gene>
    <name evidence="11" type="ORF">CVLEPA_LOCUS21291</name>
</gene>
<organism evidence="11 12">
    <name type="scientific">Clavelina lepadiformis</name>
    <name type="common">Light-bulb sea squirt</name>
    <name type="synonym">Ascidia lepadiformis</name>
    <dbReference type="NCBI Taxonomy" id="159417"/>
    <lineage>
        <taxon>Eukaryota</taxon>
        <taxon>Metazoa</taxon>
        <taxon>Chordata</taxon>
        <taxon>Tunicata</taxon>
        <taxon>Ascidiacea</taxon>
        <taxon>Aplousobranchia</taxon>
        <taxon>Clavelinidae</taxon>
        <taxon>Clavelina</taxon>
    </lineage>
</organism>
<feature type="transmembrane region" description="Helical" evidence="10">
    <location>
        <begin position="62"/>
        <end position="82"/>
    </location>
</feature>
<comment type="subcellular location">
    <subcellularLocation>
        <location evidence="1">Membrane</location>
        <topology evidence="1">Multi-pass membrane protein</topology>
    </subcellularLocation>
</comment>
<evidence type="ECO:0000256" key="2">
    <source>
        <dbReference type="ARBA" id="ARBA00022516"/>
    </source>
</evidence>
<dbReference type="InterPro" id="IPR002076">
    <property type="entry name" value="ELO_fam"/>
</dbReference>
<reference evidence="11 12" key="1">
    <citation type="submission" date="2024-02" db="EMBL/GenBank/DDBJ databases">
        <authorList>
            <person name="Daric V."/>
            <person name="Darras S."/>
        </authorList>
    </citation>
    <scope>NUCLEOTIDE SEQUENCE [LARGE SCALE GENOMIC DNA]</scope>
</reference>
<dbReference type="EC" id="2.3.1.199" evidence="10"/>
<dbReference type="PROSITE" id="PS01188">
    <property type="entry name" value="ELO"/>
    <property type="match status" value="1"/>
</dbReference>
<keyword evidence="7 10" id="KW-0443">Lipid metabolism</keyword>
<keyword evidence="3 10" id="KW-0808">Transferase</keyword>
<keyword evidence="5 10" id="KW-0276">Fatty acid metabolism</keyword>
<dbReference type="InterPro" id="IPR030457">
    <property type="entry name" value="ELO_CS"/>
</dbReference>
<feature type="transmembrane region" description="Helical" evidence="10">
    <location>
        <begin position="237"/>
        <end position="255"/>
    </location>
</feature>
<accession>A0ABP0GBV9</accession>
<evidence type="ECO:0000256" key="1">
    <source>
        <dbReference type="ARBA" id="ARBA00004141"/>
    </source>
</evidence>
<keyword evidence="12" id="KW-1185">Reference proteome</keyword>
<evidence type="ECO:0000256" key="3">
    <source>
        <dbReference type="ARBA" id="ARBA00022679"/>
    </source>
</evidence>
<keyword evidence="6 10" id="KW-1133">Transmembrane helix</keyword>